<dbReference type="AlphaFoldDB" id="A0A1I3I2I2"/>
<keyword evidence="2" id="KW-1185">Reference proteome</keyword>
<proteinExistence type="predicted"/>
<name>A0A1I3I2I2_9FIRM</name>
<protein>
    <submittedName>
        <fullName evidence="1">Uncharacterized protein</fullName>
    </submittedName>
</protein>
<evidence type="ECO:0000313" key="1">
    <source>
        <dbReference type="EMBL" id="SFI42060.1"/>
    </source>
</evidence>
<gene>
    <name evidence="1" type="ORF">SAMN05192551_1209</name>
</gene>
<accession>A0A1I3I2I2</accession>
<dbReference type="EMBL" id="FOQA01000020">
    <property type="protein sequence ID" value="SFI42060.1"/>
    <property type="molecule type" value="Genomic_DNA"/>
</dbReference>
<dbReference type="Proteomes" id="UP000199287">
    <property type="component" value="Unassembled WGS sequence"/>
</dbReference>
<organism evidence="1 2">
    <name type="scientific">Tindallia magadiensis</name>
    <dbReference type="NCBI Taxonomy" id="69895"/>
    <lineage>
        <taxon>Bacteria</taxon>
        <taxon>Bacillati</taxon>
        <taxon>Bacillota</taxon>
        <taxon>Clostridia</taxon>
        <taxon>Peptostreptococcales</taxon>
        <taxon>Tindalliaceae</taxon>
        <taxon>Tindallia</taxon>
    </lineage>
</organism>
<reference evidence="2" key="1">
    <citation type="submission" date="2016-10" db="EMBL/GenBank/DDBJ databases">
        <authorList>
            <person name="Varghese N."/>
            <person name="Submissions S."/>
        </authorList>
    </citation>
    <scope>NUCLEOTIDE SEQUENCE [LARGE SCALE GENOMIC DNA]</scope>
    <source>
        <strain evidence="2">Z-7934</strain>
    </source>
</reference>
<evidence type="ECO:0000313" key="2">
    <source>
        <dbReference type="Proteomes" id="UP000199287"/>
    </source>
</evidence>
<sequence>MYYHALLQVDKEDIVETDYDNLNVSVDELITLFYKKIQFILRDILLIQRM</sequence>